<dbReference type="InterPro" id="IPR000917">
    <property type="entry name" value="Sulfatase_N"/>
</dbReference>
<evidence type="ECO:0000259" key="3">
    <source>
        <dbReference type="Pfam" id="PF00884"/>
    </source>
</evidence>
<dbReference type="PANTHER" id="PTHR45953">
    <property type="entry name" value="IDURONATE 2-SULFATASE"/>
    <property type="match status" value="1"/>
</dbReference>
<organism evidence="4">
    <name type="scientific">marine sediment metagenome</name>
    <dbReference type="NCBI Taxonomy" id="412755"/>
    <lineage>
        <taxon>unclassified sequences</taxon>
        <taxon>metagenomes</taxon>
        <taxon>ecological metagenomes</taxon>
    </lineage>
</organism>
<dbReference type="EMBL" id="BARW01033092">
    <property type="protein sequence ID" value="GAJ06060.1"/>
    <property type="molecule type" value="Genomic_DNA"/>
</dbReference>
<feature type="domain" description="Sulfatase N-terminal" evidence="3">
    <location>
        <begin position="37"/>
        <end position="102"/>
    </location>
</feature>
<dbReference type="PROSITE" id="PS51318">
    <property type="entry name" value="TAT"/>
    <property type="match status" value="1"/>
</dbReference>
<keyword evidence="2" id="KW-0378">Hydrolase</keyword>
<name>X1VG81_9ZZZZ</name>
<dbReference type="InterPro" id="IPR019546">
    <property type="entry name" value="TAT_signal_bac_arc"/>
</dbReference>
<dbReference type="GO" id="GO:0008484">
    <property type="term" value="F:sulfuric ester hydrolase activity"/>
    <property type="evidence" value="ECO:0007669"/>
    <property type="project" value="TreeGrafter"/>
</dbReference>
<evidence type="ECO:0000256" key="1">
    <source>
        <dbReference type="ARBA" id="ARBA00022723"/>
    </source>
</evidence>
<dbReference type="InterPro" id="IPR006311">
    <property type="entry name" value="TAT_signal"/>
</dbReference>
<proteinExistence type="predicted"/>
<reference evidence="4" key="1">
    <citation type="journal article" date="2014" name="Front. Microbiol.">
        <title>High frequency of phylogenetically diverse reductive dehalogenase-homologous genes in deep subseafloor sedimentary metagenomes.</title>
        <authorList>
            <person name="Kawai M."/>
            <person name="Futagami T."/>
            <person name="Toyoda A."/>
            <person name="Takaki Y."/>
            <person name="Nishi S."/>
            <person name="Hori S."/>
            <person name="Arai W."/>
            <person name="Tsubouchi T."/>
            <person name="Morono Y."/>
            <person name="Uchiyama I."/>
            <person name="Ito T."/>
            <person name="Fujiyama A."/>
            <person name="Inagaki F."/>
            <person name="Takami H."/>
        </authorList>
    </citation>
    <scope>NUCLEOTIDE SEQUENCE</scope>
    <source>
        <strain evidence="4">Expedition CK06-06</strain>
    </source>
</reference>
<protein>
    <recommendedName>
        <fullName evidence="3">Sulfatase N-terminal domain-containing protein</fullName>
    </recommendedName>
</protein>
<dbReference type="Pfam" id="PF00884">
    <property type="entry name" value="Sulfatase"/>
    <property type="match status" value="1"/>
</dbReference>
<gene>
    <name evidence="4" type="ORF">S12H4_52206</name>
</gene>
<keyword evidence="1" id="KW-0479">Metal-binding</keyword>
<dbReference type="GO" id="GO:0046872">
    <property type="term" value="F:metal ion binding"/>
    <property type="evidence" value="ECO:0007669"/>
    <property type="project" value="UniProtKB-KW"/>
</dbReference>
<dbReference type="AlphaFoldDB" id="X1VG81"/>
<dbReference type="Gene3D" id="3.40.720.10">
    <property type="entry name" value="Alkaline Phosphatase, subunit A"/>
    <property type="match status" value="1"/>
</dbReference>
<comment type="caution">
    <text evidence="4">The sequence shown here is derived from an EMBL/GenBank/DDBJ whole genome shotgun (WGS) entry which is preliminary data.</text>
</comment>
<evidence type="ECO:0000256" key="2">
    <source>
        <dbReference type="ARBA" id="ARBA00022801"/>
    </source>
</evidence>
<dbReference type="NCBIfam" id="TIGR01409">
    <property type="entry name" value="TAT_signal_seq"/>
    <property type="match status" value="1"/>
</dbReference>
<feature type="non-terminal residue" evidence="4">
    <location>
        <position position="115"/>
    </location>
</feature>
<sequence length="115" mass="12464">MNENLNRRDFLKAMGLGATALAMPGCAFAAKSSTKSPNVLFIAVDDLRPQLGCYGHKQMLSPNIDRLGAEGVVFLRSYCQVPVCGASRASLMTGVRPRANRFLGYNTWAEKDLPG</sequence>
<dbReference type="SUPFAM" id="SSF53649">
    <property type="entry name" value="Alkaline phosphatase-like"/>
    <property type="match status" value="1"/>
</dbReference>
<dbReference type="PANTHER" id="PTHR45953:SF1">
    <property type="entry name" value="IDURONATE 2-SULFATASE"/>
    <property type="match status" value="1"/>
</dbReference>
<dbReference type="InterPro" id="IPR017850">
    <property type="entry name" value="Alkaline_phosphatase_core_sf"/>
</dbReference>
<accession>X1VG81</accession>
<dbReference type="GO" id="GO:0005737">
    <property type="term" value="C:cytoplasm"/>
    <property type="evidence" value="ECO:0007669"/>
    <property type="project" value="TreeGrafter"/>
</dbReference>
<evidence type="ECO:0000313" key="4">
    <source>
        <dbReference type="EMBL" id="GAJ06060.1"/>
    </source>
</evidence>